<comment type="caution">
    <text evidence="17">The sequence shown here is derived from an EMBL/GenBank/DDBJ whole genome shotgun (WGS) entry which is preliminary data.</text>
</comment>
<dbReference type="GO" id="GO:0006633">
    <property type="term" value="P:fatty acid biosynthetic process"/>
    <property type="evidence" value="ECO:0007669"/>
    <property type="project" value="UniProtKB-KW"/>
</dbReference>
<dbReference type="EMBL" id="JALLPB020000101">
    <property type="protein sequence ID" value="KAL3817538.1"/>
    <property type="molecule type" value="Genomic_DNA"/>
</dbReference>
<evidence type="ECO:0000256" key="12">
    <source>
        <dbReference type="ARBA" id="ARBA00023128"/>
    </source>
</evidence>
<feature type="domain" description="Carrier" evidence="16">
    <location>
        <begin position="155"/>
        <end position="230"/>
    </location>
</feature>
<evidence type="ECO:0000256" key="4">
    <source>
        <dbReference type="ARBA" id="ARBA00022448"/>
    </source>
</evidence>
<keyword evidence="7" id="KW-0597">Phosphoprotein</keyword>
<keyword evidence="11" id="KW-0443">Lipid metabolism</keyword>
<evidence type="ECO:0000256" key="10">
    <source>
        <dbReference type="ARBA" id="ARBA00022982"/>
    </source>
</evidence>
<dbReference type="SUPFAM" id="SSF47336">
    <property type="entry name" value="ACP-like"/>
    <property type="match status" value="1"/>
</dbReference>
<keyword evidence="5 14" id="KW-0596">Phosphopantetheine</keyword>
<dbReference type="NCBIfam" id="NF002148">
    <property type="entry name" value="PRK00982.1-2"/>
    <property type="match status" value="1"/>
</dbReference>
<name>A0ABD3RZ71_9STRA</name>
<evidence type="ECO:0000313" key="17">
    <source>
        <dbReference type="EMBL" id="KAL3817538.1"/>
    </source>
</evidence>
<evidence type="ECO:0000256" key="9">
    <source>
        <dbReference type="ARBA" id="ARBA00022946"/>
    </source>
</evidence>
<evidence type="ECO:0000256" key="5">
    <source>
        <dbReference type="ARBA" id="ARBA00022450"/>
    </source>
</evidence>
<dbReference type="PANTHER" id="PTHR20863:SF28">
    <property type="entry name" value="ACYL CARRIER PROTEIN, MITOCHONDRIAL"/>
    <property type="match status" value="1"/>
</dbReference>
<dbReference type="HAMAP" id="MF_01217">
    <property type="entry name" value="Acyl_carrier"/>
    <property type="match status" value="1"/>
</dbReference>
<comment type="subcellular location">
    <subcellularLocation>
        <location evidence="1">Mitochondrion</location>
    </subcellularLocation>
</comment>
<accession>A0ABD3RZ71</accession>
<proteinExistence type="inferred from homology"/>
<dbReference type="InterPro" id="IPR009081">
    <property type="entry name" value="PP-bd_ACP"/>
</dbReference>
<evidence type="ECO:0000256" key="1">
    <source>
        <dbReference type="ARBA" id="ARBA00004173"/>
    </source>
</evidence>
<dbReference type="FunFam" id="1.10.1200.10:FF:000003">
    <property type="entry name" value="Acyl carrier protein"/>
    <property type="match status" value="1"/>
</dbReference>
<evidence type="ECO:0000313" key="18">
    <source>
        <dbReference type="Proteomes" id="UP001530377"/>
    </source>
</evidence>
<keyword evidence="10" id="KW-0249">Electron transport</keyword>
<dbReference type="PROSITE" id="PS50075">
    <property type="entry name" value="CARRIER"/>
    <property type="match status" value="1"/>
</dbReference>
<dbReference type="PANTHER" id="PTHR20863">
    <property type="entry name" value="ACYL CARRIER PROTEIN"/>
    <property type="match status" value="1"/>
</dbReference>
<dbReference type="InterPro" id="IPR003231">
    <property type="entry name" value="ACP"/>
</dbReference>
<comment type="function">
    <text evidence="14">Carrier of the growing fatty acid chain in fatty acid biosynthesis.</text>
</comment>
<protein>
    <recommendedName>
        <fullName evidence="14">Acyl carrier protein</fullName>
    </recommendedName>
</protein>
<evidence type="ECO:0000256" key="3">
    <source>
        <dbReference type="ARBA" id="ARBA00010930"/>
    </source>
</evidence>
<dbReference type="Gene3D" id="1.10.1200.10">
    <property type="entry name" value="ACP-like"/>
    <property type="match status" value="1"/>
</dbReference>
<keyword evidence="9" id="KW-0809">Transit peptide</keyword>
<keyword evidence="6 14" id="KW-0444">Lipid biosynthesis</keyword>
<organism evidence="17 18">
    <name type="scientific">Cyclostephanos tholiformis</name>
    <dbReference type="NCBI Taxonomy" id="382380"/>
    <lineage>
        <taxon>Eukaryota</taxon>
        <taxon>Sar</taxon>
        <taxon>Stramenopiles</taxon>
        <taxon>Ochrophyta</taxon>
        <taxon>Bacillariophyta</taxon>
        <taxon>Coscinodiscophyceae</taxon>
        <taxon>Thalassiosirophycidae</taxon>
        <taxon>Stephanodiscales</taxon>
        <taxon>Stephanodiscaceae</taxon>
        <taxon>Cyclostephanos</taxon>
    </lineage>
</organism>
<dbReference type="AlphaFoldDB" id="A0ABD3RZ71"/>
<sequence length="233" mass="25918">MQPPLPYTHCATNTPTQDFTQPCSPHAPPHHASQHESPSHPPRGRPPRRWQLNTFDALVPPRRGAQFDVLLNGGRVRWRFTSSRALHVSHIFYPCSVVLALCPLPTFAAAARPDSSIPSRNFLRMTNNAFFYKNNKTRLPPPILLSTPQTFLPPAEVQERILNVIKNFDKIDPAKVQPTSKFGDDLGLDSLDAVEVVMAIEDEFAIEIPDAEADRIGSVSDAVEYVSAHPMAK</sequence>
<keyword evidence="18" id="KW-1185">Reference proteome</keyword>
<comment type="pathway">
    <text evidence="2">Lipid metabolism; fatty acid biosynthesis.</text>
</comment>
<comment type="similarity">
    <text evidence="3">Belongs to the acyl carrier protein (ACP) family.</text>
</comment>
<dbReference type="PROSITE" id="PS00012">
    <property type="entry name" value="PHOSPHOPANTETHEINE"/>
    <property type="match status" value="1"/>
</dbReference>
<keyword evidence="4" id="KW-0813">Transport</keyword>
<gene>
    <name evidence="17" type="ORF">ACHAXA_003711</name>
</gene>
<keyword evidence="12" id="KW-0496">Mitochondrion</keyword>
<feature type="region of interest" description="Disordered" evidence="15">
    <location>
        <begin position="1"/>
        <end position="49"/>
    </location>
</feature>
<evidence type="ECO:0000256" key="6">
    <source>
        <dbReference type="ARBA" id="ARBA00022516"/>
    </source>
</evidence>
<dbReference type="GO" id="GO:0005739">
    <property type="term" value="C:mitochondrion"/>
    <property type="evidence" value="ECO:0007669"/>
    <property type="project" value="UniProtKB-SubCell"/>
</dbReference>
<keyword evidence="8" id="KW-0276">Fatty acid metabolism</keyword>
<evidence type="ECO:0000256" key="13">
    <source>
        <dbReference type="ARBA" id="ARBA00023160"/>
    </source>
</evidence>
<evidence type="ECO:0000256" key="11">
    <source>
        <dbReference type="ARBA" id="ARBA00023098"/>
    </source>
</evidence>
<evidence type="ECO:0000256" key="2">
    <source>
        <dbReference type="ARBA" id="ARBA00005194"/>
    </source>
</evidence>
<keyword evidence="13 14" id="KW-0275">Fatty acid biosynthesis</keyword>
<reference evidence="17 18" key="1">
    <citation type="submission" date="2024-10" db="EMBL/GenBank/DDBJ databases">
        <title>Updated reference genomes for cyclostephanoid diatoms.</title>
        <authorList>
            <person name="Roberts W.R."/>
            <person name="Alverson A.J."/>
        </authorList>
    </citation>
    <scope>NUCLEOTIDE SEQUENCE [LARGE SCALE GENOMIC DNA]</scope>
    <source>
        <strain evidence="17 18">AJA228-03</strain>
    </source>
</reference>
<evidence type="ECO:0000256" key="8">
    <source>
        <dbReference type="ARBA" id="ARBA00022832"/>
    </source>
</evidence>
<dbReference type="InterPro" id="IPR036736">
    <property type="entry name" value="ACP-like_sf"/>
</dbReference>
<evidence type="ECO:0000256" key="14">
    <source>
        <dbReference type="RuleBase" id="RU000722"/>
    </source>
</evidence>
<evidence type="ECO:0000256" key="7">
    <source>
        <dbReference type="ARBA" id="ARBA00022553"/>
    </source>
</evidence>
<evidence type="ECO:0000259" key="16">
    <source>
        <dbReference type="PROSITE" id="PS50075"/>
    </source>
</evidence>
<evidence type="ECO:0000256" key="15">
    <source>
        <dbReference type="SAM" id="MobiDB-lite"/>
    </source>
</evidence>
<dbReference type="Proteomes" id="UP001530377">
    <property type="component" value="Unassembled WGS sequence"/>
</dbReference>
<feature type="compositionally biased region" description="Polar residues" evidence="15">
    <location>
        <begin position="10"/>
        <end position="20"/>
    </location>
</feature>
<dbReference type="NCBIfam" id="TIGR00517">
    <property type="entry name" value="acyl_carrier"/>
    <property type="match status" value="1"/>
</dbReference>
<dbReference type="Pfam" id="PF00550">
    <property type="entry name" value="PP-binding"/>
    <property type="match status" value="1"/>
</dbReference>
<dbReference type="InterPro" id="IPR006162">
    <property type="entry name" value="Ppantetheine_attach_site"/>
</dbReference>